<name>A0A809RVW3_9BACT</name>
<dbReference type="AlphaFoldDB" id="A0A809RVW3"/>
<feature type="compositionally biased region" description="Low complexity" evidence="1">
    <location>
        <begin position="116"/>
        <end position="138"/>
    </location>
</feature>
<keyword evidence="2" id="KW-0812">Transmembrane</keyword>
<protein>
    <recommendedName>
        <fullName evidence="3">DUF2231 domain-containing protein</fullName>
    </recommendedName>
</protein>
<dbReference type="Proteomes" id="UP000662873">
    <property type="component" value="Chromosome"/>
</dbReference>
<feature type="region of interest" description="Disordered" evidence="1">
    <location>
        <begin position="95"/>
        <end position="138"/>
    </location>
</feature>
<gene>
    <name evidence="4" type="ORF">NPRO_15770</name>
</gene>
<feature type="domain" description="DUF2231" evidence="3">
    <location>
        <begin position="146"/>
        <end position="274"/>
    </location>
</feature>
<dbReference type="InterPro" id="IPR019251">
    <property type="entry name" value="DUF2231_TM"/>
</dbReference>
<reference evidence="4" key="1">
    <citation type="journal article" name="DNA Res.">
        <title>The physiological potential of anammox bacteria as revealed by their core genome structure.</title>
        <authorList>
            <person name="Okubo T."/>
            <person name="Toyoda A."/>
            <person name="Fukuhara K."/>
            <person name="Uchiyama I."/>
            <person name="Harigaya Y."/>
            <person name="Kuroiwa M."/>
            <person name="Suzuki T."/>
            <person name="Murakami Y."/>
            <person name="Suwa Y."/>
            <person name="Takami H."/>
        </authorList>
    </citation>
    <scope>NUCLEOTIDE SEQUENCE</scope>
    <source>
        <strain evidence="4">317325-2</strain>
    </source>
</reference>
<evidence type="ECO:0000256" key="1">
    <source>
        <dbReference type="SAM" id="MobiDB-lite"/>
    </source>
</evidence>
<dbReference type="Pfam" id="PF09990">
    <property type="entry name" value="DUF2231"/>
    <property type="match status" value="1"/>
</dbReference>
<evidence type="ECO:0000313" key="5">
    <source>
        <dbReference type="Proteomes" id="UP000662873"/>
    </source>
</evidence>
<feature type="transmembrane region" description="Helical" evidence="2">
    <location>
        <begin position="249"/>
        <end position="274"/>
    </location>
</feature>
<keyword evidence="2" id="KW-0472">Membrane</keyword>
<accession>A0A809RVW3</accession>
<sequence length="276" mass="29118">MKNAKSILVVAILGGLTAAVFALPDYFDVLSATYNVSGSPKLSETPCSICHVSEEDFGYNPFGKALHGKMQEAGKSSIDAELLAMLESEDSDGDGIANVDELKGDSFPGDPASKPSGEAAASTDSSAAPPASTPGEAPAKPLVPKHAYHGAFVHFPLALFLAGLLFDTWGFVRKNRDFLMAGWYNLVLAAVTAIVGLASGFAAMILTRLPAKGIILEHMLFAIGTTIAMWIMVSLRVHKHDQMSPGTRVLYYTLAAGATVMLSWVGHLGGIMVYGE</sequence>
<feature type="transmembrane region" description="Helical" evidence="2">
    <location>
        <begin position="218"/>
        <end position="237"/>
    </location>
</feature>
<keyword evidence="2" id="KW-1133">Transmembrane helix</keyword>
<feature type="transmembrane region" description="Helical" evidence="2">
    <location>
        <begin position="151"/>
        <end position="172"/>
    </location>
</feature>
<evidence type="ECO:0000256" key="2">
    <source>
        <dbReference type="SAM" id="Phobius"/>
    </source>
</evidence>
<feature type="transmembrane region" description="Helical" evidence="2">
    <location>
        <begin position="184"/>
        <end position="206"/>
    </location>
</feature>
<dbReference type="KEGG" id="npy:NPRO_15770"/>
<dbReference type="EMBL" id="AP021858">
    <property type="protein sequence ID" value="BBO23982.1"/>
    <property type="molecule type" value="Genomic_DNA"/>
</dbReference>
<evidence type="ECO:0000259" key="3">
    <source>
        <dbReference type="Pfam" id="PF09990"/>
    </source>
</evidence>
<proteinExistence type="predicted"/>
<organism evidence="4 5">
    <name type="scientific">Candidatus Nitrosymbiomonas proteolyticus</name>
    <dbReference type="NCBI Taxonomy" id="2608984"/>
    <lineage>
        <taxon>Bacteria</taxon>
        <taxon>Bacillati</taxon>
        <taxon>Armatimonadota</taxon>
        <taxon>Armatimonadota incertae sedis</taxon>
        <taxon>Candidatus Nitrosymbiomonas</taxon>
    </lineage>
</organism>
<evidence type="ECO:0000313" key="4">
    <source>
        <dbReference type="EMBL" id="BBO23982.1"/>
    </source>
</evidence>